<comment type="subcellular location">
    <subcellularLocation>
        <location evidence="1 14">Mitochondrion inner membrane</location>
        <topology evidence="1 14">Peripheral membrane protein</topology>
        <orientation evidence="1 14">Intermembrane side</orientation>
    </subcellularLocation>
</comment>
<proteinExistence type="inferred from homology"/>
<evidence type="ECO:0000256" key="11">
    <source>
        <dbReference type="ARBA" id="ARBA00023186"/>
    </source>
</evidence>
<comment type="domain">
    <text evidence="14">The twin CX3C motif contains 4 conserved Cys residues that form 2 disulfide bonds in the mitochondrial intermembrane space.</text>
</comment>
<dbReference type="GO" id="GO:0005743">
    <property type="term" value="C:mitochondrial inner membrane"/>
    <property type="evidence" value="ECO:0007669"/>
    <property type="project" value="UniProtKB-SubCell"/>
</dbReference>
<evidence type="ECO:0000256" key="3">
    <source>
        <dbReference type="ARBA" id="ARBA00022448"/>
    </source>
</evidence>
<evidence type="ECO:0000256" key="5">
    <source>
        <dbReference type="ARBA" id="ARBA00022792"/>
    </source>
</evidence>
<keyword evidence="18" id="KW-1185">Reference proteome</keyword>
<evidence type="ECO:0000256" key="8">
    <source>
        <dbReference type="ARBA" id="ARBA00023010"/>
    </source>
</evidence>
<dbReference type="GO" id="GO:0046872">
    <property type="term" value="F:metal ion binding"/>
    <property type="evidence" value="ECO:0007669"/>
    <property type="project" value="UniProtKB-KW"/>
</dbReference>
<keyword evidence="6" id="KW-0862">Zinc</keyword>
<comment type="subunit">
    <text evidence="13">Heterohexamer; composed of 3 copies of TIM8 and 3 copies of TIM13, named soluble 70 kDa complex. Associates with the TIM22 complex, whose core is composed of TIM22 and TIM54. Interacts with the transmembrane regions of multi-pass transmembrane proteins in transit.</text>
</comment>
<feature type="region of interest" description="Disordered" evidence="15">
    <location>
        <begin position="1"/>
        <end position="22"/>
    </location>
</feature>
<comment type="caution">
    <text evidence="17">The sequence shown here is derived from an EMBL/GenBank/DDBJ whole genome shotgun (WGS) entry which is preliminary data.</text>
</comment>
<organism evidence="17 18">
    <name type="scientific">Helicocarpus griseus UAMH5409</name>
    <dbReference type="NCBI Taxonomy" id="1447875"/>
    <lineage>
        <taxon>Eukaryota</taxon>
        <taxon>Fungi</taxon>
        <taxon>Dikarya</taxon>
        <taxon>Ascomycota</taxon>
        <taxon>Pezizomycotina</taxon>
        <taxon>Eurotiomycetes</taxon>
        <taxon>Eurotiomycetidae</taxon>
        <taxon>Onygenales</taxon>
        <taxon>Ajellomycetaceae</taxon>
        <taxon>Helicocarpus</taxon>
    </lineage>
</organism>
<evidence type="ECO:0000256" key="15">
    <source>
        <dbReference type="SAM" id="MobiDB-lite"/>
    </source>
</evidence>
<evidence type="ECO:0000256" key="7">
    <source>
        <dbReference type="ARBA" id="ARBA00022927"/>
    </source>
</evidence>
<evidence type="ECO:0000313" key="18">
    <source>
        <dbReference type="Proteomes" id="UP000223968"/>
    </source>
</evidence>
<reference evidence="17 18" key="1">
    <citation type="submission" date="2017-10" db="EMBL/GenBank/DDBJ databases">
        <title>Comparative genomics in systemic dimorphic fungi from Ajellomycetaceae.</title>
        <authorList>
            <person name="Munoz J.F."/>
            <person name="Mcewen J.G."/>
            <person name="Clay O.K."/>
            <person name="Cuomo C.A."/>
        </authorList>
    </citation>
    <scope>NUCLEOTIDE SEQUENCE [LARGE SCALE GENOMIC DNA]</scope>
    <source>
        <strain evidence="17 18">UAMH5409</strain>
    </source>
</reference>
<evidence type="ECO:0000259" key="16">
    <source>
        <dbReference type="Pfam" id="PF02953"/>
    </source>
</evidence>
<evidence type="ECO:0000256" key="1">
    <source>
        <dbReference type="ARBA" id="ARBA00004137"/>
    </source>
</evidence>
<gene>
    <name evidence="17" type="ORF">AJ79_05777</name>
</gene>
<evidence type="ECO:0000313" key="17">
    <source>
        <dbReference type="EMBL" id="PGH09048.1"/>
    </source>
</evidence>
<dbReference type="EMBL" id="PDNB01000095">
    <property type="protein sequence ID" value="PGH09048.1"/>
    <property type="molecule type" value="Genomic_DNA"/>
</dbReference>
<dbReference type="AlphaFoldDB" id="A0A2B7XKA1"/>
<dbReference type="STRING" id="1447875.A0A2B7XKA1"/>
<dbReference type="Proteomes" id="UP000223968">
    <property type="component" value="Unassembled WGS sequence"/>
</dbReference>
<evidence type="ECO:0000256" key="2">
    <source>
        <dbReference type="ARBA" id="ARBA00006720"/>
    </source>
</evidence>
<evidence type="ECO:0000256" key="9">
    <source>
        <dbReference type="ARBA" id="ARBA00023128"/>
    </source>
</evidence>
<keyword evidence="7 14" id="KW-0653">Protein transport</keyword>
<sequence length="113" mass="11879">MSLTNPFSSSPSSSPQNSTEMKSTIMAQIQQETAMSNARALITKVNENCFEKCIPTPGSSLSSKESACLTSCMEKYIQMWNATSRAYITRIGQEQKAAGIGGGAGALGSGGVF</sequence>
<evidence type="ECO:0000256" key="10">
    <source>
        <dbReference type="ARBA" id="ARBA00023157"/>
    </source>
</evidence>
<evidence type="ECO:0000256" key="12">
    <source>
        <dbReference type="ARBA" id="ARBA00025151"/>
    </source>
</evidence>
<feature type="domain" description="Tim10-like" evidence="16">
    <location>
        <begin position="28"/>
        <end position="88"/>
    </location>
</feature>
<dbReference type="GO" id="GO:0045039">
    <property type="term" value="P:protein insertion into mitochondrial inner membrane"/>
    <property type="evidence" value="ECO:0007669"/>
    <property type="project" value="UniProtKB-ARBA"/>
</dbReference>
<dbReference type="InterPro" id="IPR004217">
    <property type="entry name" value="Tim10-like"/>
</dbReference>
<accession>A0A2B7XKA1</accession>
<name>A0A2B7XKA1_9EURO</name>
<keyword evidence="5 14" id="KW-0999">Mitochondrion inner membrane</keyword>
<dbReference type="InterPro" id="IPR035427">
    <property type="entry name" value="Tim10-like_dom_sf"/>
</dbReference>
<keyword evidence="10 14" id="KW-1015">Disulfide bond</keyword>
<comment type="similarity">
    <text evidence="2 14">Belongs to the small Tim family.</text>
</comment>
<keyword evidence="3 14" id="KW-0813">Transport</keyword>
<comment type="function">
    <text evidence="12">Mitochondrial intermembrane chaperone that participates in the import and insertion of some multi-pass transmembrane proteins into the mitochondrial inner membrane. Also required for the transfer of beta-barrel precursors from the TOM complex to the sorting and assembly machinery (SAM complex) of the outer membrane. Acts as a chaperone-like protein that protects the hydrophobic precursors from aggregation and guide them through the mitochondrial intermembrane space. The TIM8-TIM13 complex is non essential and only mediates the import of few proteins, while the predominant TIM9-TIM10 70 kDa complex is crucial and mediates the import of much more proteins.</text>
</comment>
<dbReference type="GO" id="GO:0042719">
    <property type="term" value="C:mitochondrial intermembrane space chaperone complex"/>
    <property type="evidence" value="ECO:0007669"/>
    <property type="project" value="UniProtKB-ARBA"/>
</dbReference>
<keyword evidence="9 14" id="KW-0496">Mitochondrion</keyword>
<dbReference type="FunFam" id="1.10.287.810:FF:000001">
    <property type="entry name" value="mitochondrial import inner membrane translocase subunit TIM13"/>
    <property type="match status" value="1"/>
</dbReference>
<dbReference type="OrthoDB" id="7813104at2759"/>
<dbReference type="GO" id="GO:0015031">
    <property type="term" value="P:protein transport"/>
    <property type="evidence" value="ECO:0007669"/>
    <property type="project" value="UniProtKB-KW"/>
</dbReference>
<dbReference type="SUPFAM" id="SSF144122">
    <property type="entry name" value="Tim10-like"/>
    <property type="match status" value="1"/>
</dbReference>
<keyword evidence="4" id="KW-0479">Metal-binding</keyword>
<keyword evidence="5 14" id="KW-0472">Membrane</keyword>
<dbReference type="Gene3D" id="1.10.287.810">
    <property type="entry name" value="Mitochondrial import inner membrane translocase subunit tim13 like domains"/>
    <property type="match status" value="1"/>
</dbReference>
<evidence type="ECO:0000256" key="6">
    <source>
        <dbReference type="ARBA" id="ARBA00022833"/>
    </source>
</evidence>
<keyword evidence="8 14" id="KW-0811">Translocation</keyword>
<keyword evidence="11 14" id="KW-0143">Chaperone</keyword>
<evidence type="ECO:0000256" key="14">
    <source>
        <dbReference type="RuleBase" id="RU367043"/>
    </source>
</evidence>
<evidence type="ECO:0000256" key="4">
    <source>
        <dbReference type="ARBA" id="ARBA00022723"/>
    </source>
</evidence>
<dbReference type="Pfam" id="PF02953">
    <property type="entry name" value="zf-Tim10_DDP"/>
    <property type="match status" value="1"/>
</dbReference>
<protein>
    <recommendedName>
        <fullName evidence="14">Mitochondrial import inner membrane translocase subunit</fullName>
    </recommendedName>
</protein>
<evidence type="ECO:0000256" key="13">
    <source>
        <dbReference type="ARBA" id="ARBA00025862"/>
    </source>
</evidence>